<dbReference type="GO" id="GO:0040029">
    <property type="term" value="P:epigenetic regulation of gene expression"/>
    <property type="evidence" value="ECO:0007669"/>
    <property type="project" value="TreeGrafter"/>
</dbReference>
<feature type="domain" description="Histone deacetylase" evidence="3">
    <location>
        <begin position="37"/>
        <end position="326"/>
    </location>
</feature>
<evidence type="ECO:0000256" key="1">
    <source>
        <dbReference type="ARBA" id="ARBA00005947"/>
    </source>
</evidence>
<name>A4JTS4_BURVG</name>
<gene>
    <name evidence="4" type="ordered locus">Bcep1808_6790</name>
</gene>
<sequence>MSKYTTGFVWHDLYAWHDTGTYAAFMRPGLTVQPHQHIEHPDSKRRFAELISVSGMNDHLVNIRPELATREDLLRFHTPEYVDKIRTLSEGRGGEAGEHTPFGPGGYEIACLSTGGCISLLESVYRGDVRNGYSLNRPPGHHAVADQGRGFCIFGNGVVAIRRLQAMTGVKRVAVVDWDVHHGNSAQDAFYQDPSVLTISVHQDRNYPTDSGALSERGIGAGWGTNINIPLPAGSGDEAYMNVFDMVIVPALTAYKPSVIIVHSGFDASVMDPLGRMLLNSESYRKMTRKLMDAADTLCDGRLAMFHEGGYSPTHVPYCGLAVLEELSGTKTGVRDPFLDFCLAQAGHSVLPHQQAVINEAAAFVSEIPVEEGAFS</sequence>
<organism evidence="4 5">
    <name type="scientific">Burkholderia vietnamiensis (strain G4 / LMG 22486)</name>
    <name type="common">Burkholderia cepacia (strain R1808)</name>
    <dbReference type="NCBI Taxonomy" id="269482"/>
    <lineage>
        <taxon>Bacteria</taxon>
        <taxon>Pseudomonadati</taxon>
        <taxon>Pseudomonadota</taxon>
        <taxon>Betaproteobacteria</taxon>
        <taxon>Burkholderiales</taxon>
        <taxon>Burkholderiaceae</taxon>
        <taxon>Burkholderia</taxon>
        <taxon>Burkholderia cepacia complex</taxon>
    </lineage>
</organism>
<dbReference type="InterPro" id="IPR000286">
    <property type="entry name" value="HDACs"/>
</dbReference>
<dbReference type="Proteomes" id="UP000002287">
    <property type="component" value="Plasmid pBVIE01"/>
</dbReference>
<evidence type="ECO:0000259" key="3">
    <source>
        <dbReference type="Pfam" id="PF00850"/>
    </source>
</evidence>
<geneLocation type="plasmid" evidence="4 5">
    <name>pBVIE01</name>
</geneLocation>
<dbReference type="InterPro" id="IPR003084">
    <property type="entry name" value="HDAC_I/II"/>
</dbReference>
<dbReference type="InterPro" id="IPR037138">
    <property type="entry name" value="His_deacetylse_dom_sf"/>
</dbReference>
<evidence type="ECO:0000313" key="5">
    <source>
        <dbReference type="Proteomes" id="UP000002287"/>
    </source>
</evidence>
<dbReference type="Gene3D" id="3.40.800.20">
    <property type="entry name" value="Histone deacetylase domain"/>
    <property type="match status" value="1"/>
</dbReference>
<dbReference type="SMR" id="A4JTS4"/>
<dbReference type="SUPFAM" id="SSF52768">
    <property type="entry name" value="Arginase/deacetylase"/>
    <property type="match status" value="1"/>
</dbReference>
<dbReference type="GO" id="GO:0016787">
    <property type="term" value="F:hydrolase activity"/>
    <property type="evidence" value="ECO:0007669"/>
    <property type="project" value="UniProtKB-KW"/>
</dbReference>
<dbReference type="GO" id="GO:0004407">
    <property type="term" value="F:histone deacetylase activity"/>
    <property type="evidence" value="ECO:0007669"/>
    <property type="project" value="InterPro"/>
</dbReference>
<dbReference type="InterPro" id="IPR023801">
    <property type="entry name" value="His_deacetylse_dom"/>
</dbReference>
<dbReference type="PANTHER" id="PTHR10625:SF31">
    <property type="entry name" value="HISTONE DEACETYLASE DOMAIN-CONTAINING PROTEIN"/>
    <property type="match status" value="1"/>
</dbReference>
<dbReference type="CDD" id="cd09996">
    <property type="entry name" value="HDAC_classII_1"/>
    <property type="match status" value="1"/>
</dbReference>
<keyword evidence="2" id="KW-0378">Hydrolase</keyword>
<dbReference type="InterPro" id="IPR023696">
    <property type="entry name" value="Ureohydrolase_dom_sf"/>
</dbReference>
<dbReference type="AlphaFoldDB" id="A4JTS4"/>
<dbReference type="Pfam" id="PF00850">
    <property type="entry name" value="Hist_deacetyl"/>
    <property type="match status" value="1"/>
</dbReference>
<reference evidence="4 5" key="1">
    <citation type="submission" date="2007-03" db="EMBL/GenBank/DDBJ databases">
        <title>Complete sequence of plasmid pBVIE01 of Burkholderia vietnamiensis G4.</title>
        <authorList>
            <consortium name="US DOE Joint Genome Institute"/>
            <person name="Copeland A."/>
            <person name="Lucas S."/>
            <person name="Lapidus A."/>
            <person name="Barry K."/>
            <person name="Detter J.C."/>
            <person name="Glavina del Rio T."/>
            <person name="Hammon N."/>
            <person name="Israni S."/>
            <person name="Dalin E."/>
            <person name="Tice H."/>
            <person name="Pitluck S."/>
            <person name="Chain P."/>
            <person name="Malfatti S."/>
            <person name="Shin M."/>
            <person name="Vergez L."/>
            <person name="Schmutz J."/>
            <person name="Larimer F."/>
            <person name="Land M."/>
            <person name="Hauser L."/>
            <person name="Kyrpides N."/>
            <person name="Tiedje J."/>
            <person name="Richardson P."/>
        </authorList>
    </citation>
    <scope>NUCLEOTIDE SEQUENCE [LARGE SCALE GENOMIC DNA]</scope>
    <source>
        <strain evidence="5">G4 / LMG 22486</strain>
        <plasmid evidence="4 5">pBVIE01</plasmid>
    </source>
</reference>
<comment type="similarity">
    <text evidence="1">Belongs to the histone deacetylase family.</text>
</comment>
<dbReference type="HOGENOM" id="CLU_007727_8_2_4"/>
<dbReference type="PANTHER" id="PTHR10625">
    <property type="entry name" value="HISTONE DEACETYLASE HDAC1-RELATED"/>
    <property type="match status" value="1"/>
</dbReference>
<accession>A4JTS4</accession>
<evidence type="ECO:0000256" key="2">
    <source>
        <dbReference type="ARBA" id="ARBA00022801"/>
    </source>
</evidence>
<protein>
    <submittedName>
        <fullName evidence="4">Histone deacetylase superfamily</fullName>
    </submittedName>
</protein>
<dbReference type="PRINTS" id="PR01271">
    <property type="entry name" value="HISDACETLASE"/>
</dbReference>
<dbReference type="EMBL" id="CP000617">
    <property type="protein sequence ID" value="ABO59677.1"/>
    <property type="molecule type" value="Genomic_DNA"/>
</dbReference>
<dbReference type="GO" id="GO:0005737">
    <property type="term" value="C:cytoplasm"/>
    <property type="evidence" value="ECO:0007669"/>
    <property type="project" value="TreeGrafter"/>
</dbReference>
<keyword evidence="4" id="KW-0614">Plasmid</keyword>
<evidence type="ECO:0000313" key="4">
    <source>
        <dbReference type="EMBL" id="ABO59677.1"/>
    </source>
</evidence>
<dbReference type="PRINTS" id="PR01270">
    <property type="entry name" value="HDASUPER"/>
</dbReference>
<dbReference type="KEGG" id="bvi:Bcep1808_6790"/>
<proteinExistence type="inferred from homology"/>